<sequence>MEAEVEGSTLHSLQPRPSYSWSPIPFLTNVLSLDNPLFPKTMLPDEQQHKTIDKYPNIEGLQYQPLDTVPIAARKMNKYQSKQDMSLKRLQYLLLGVFRPMDVLGLKISQDVDNPNIQCYLLMLKDSRDLLLNAINPNFSSTASINNHHYTMSPNEFQAALVQQSTTTKAIKTASGFRSKRRPFHPTHPTGQ</sequence>
<reference evidence="2" key="2">
    <citation type="submission" date="2023-02" db="EMBL/GenBank/DDBJ databases">
        <authorList>
            <consortium name="DOE Joint Genome Institute"/>
            <person name="Mondo S.J."/>
            <person name="Chang Y."/>
            <person name="Wang Y."/>
            <person name="Ahrendt S."/>
            <person name="Andreopoulos W."/>
            <person name="Barry K."/>
            <person name="Beard J."/>
            <person name="Benny G.L."/>
            <person name="Blankenship S."/>
            <person name="Bonito G."/>
            <person name="Cuomo C."/>
            <person name="Desiro A."/>
            <person name="Gervers K.A."/>
            <person name="Hundley H."/>
            <person name="Kuo A."/>
            <person name="LaButti K."/>
            <person name="Lang B.F."/>
            <person name="Lipzen A."/>
            <person name="O'Donnell K."/>
            <person name="Pangilinan J."/>
            <person name="Reynolds N."/>
            <person name="Sandor L."/>
            <person name="Smith M.W."/>
            <person name="Tsang A."/>
            <person name="Grigoriev I.V."/>
            <person name="Stajich J.E."/>
            <person name="Spatafora J.W."/>
        </authorList>
    </citation>
    <scope>NUCLEOTIDE SEQUENCE</scope>
    <source>
        <strain evidence="2">RSA 2281</strain>
    </source>
</reference>
<proteinExistence type="predicted"/>
<evidence type="ECO:0000313" key="3">
    <source>
        <dbReference type="Proteomes" id="UP001209540"/>
    </source>
</evidence>
<accession>A0AAD5JJZ7</accession>
<dbReference type="Proteomes" id="UP001209540">
    <property type="component" value="Unassembled WGS sequence"/>
</dbReference>
<dbReference type="EMBL" id="JAIXMP010000085">
    <property type="protein sequence ID" value="KAI9243197.1"/>
    <property type="molecule type" value="Genomic_DNA"/>
</dbReference>
<name>A0AAD5JJZ7_9FUNG</name>
<feature type="region of interest" description="Disordered" evidence="1">
    <location>
        <begin position="173"/>
        <end position="192"/>
    </location>
</feature>
<gene>
    <name evidence="2" type="ORF">BDA99DRAFT_544574</name>
</gene>
<dbReference type="AlphaFoldDB" id="A0AAD5JJZ7"/>
<protein>
    <submittedName>
        <fullName evidence="2">Uncharacterized protein</fullName>
    </submittedName>
</protein>
<reference evidence="2" key="1">
    <citation type="journal article" date="2022" name="IScience">
        <title>Evolution of zygomycete secretomes and the origins of terrestrial fungal ecologies.</title>
        <authorList>
            <person name="Chang Y."/>
            <person name="Wang Y."/>
            <person name="Mondo S."/>
            <person name="Ahrendt S."/>
            <person name="Andreopoulos W."/>
            <person name="Barry K."/>
            <person name="Beard J."/>
            <person name="Benny G.L."/>
            <person name="Blankenship S."/>
            <person name="Bonito G."/>
            <person name="Cuomo C."/>
            <person name="Desiro A."/>
            <person name="Gervers K.A."/>
            <person name="Hundley H."/>
            <person name="Kuo A."/>
            <person name="LaButti K."/>
            <person name="Lang B.F."/>
            <person name="Lipzen A."/>
            <person name="O'Donnell K."/>
            <person name="Pangilinan J."/>
            <person name="Reynolds N."/>
            <person name="Sandor L."/>
            <person name="Smith M.E."/>
            <person name="Tsang A."/>
            <person name="Grigoriev I.V."/>
            <person name="Stajich J.E."/>
            <person name="Spatafora J.W."/>
        </authorList>
    </citation>
    <scope>NUCLEOTIDE SEQUENCE</scope>
    <source>
        <strain evidence="2">RSA 2281</strain>
    </source>
</reference>
<comment type="caution">
    <text evidence="2">The sequence shown here is derived from an EMBL/GenBank/DDBJ whole genome shotgun (WGS) entry which is preliminary data.</text>
</comment>
<organism evidence="2 3">
    <name type="scientific">Phascolomyces articulosus</name>
    <dbReference type="NCBI Taxonomy" id="60185"/>
    <lineage>
        <taxon>Eukaryota</taxon>
        <taxon>Fungi</taxon>
        <taxon>Fungi incertae sedis</taxon>
        <taxon>Mucoromycota</taxon>
        <taxon>Mucoromycotina</taxon>
        <taxon>Mucoromycetes</taxon>
        <taxon>Mucorales</taxon>
        <taxon>Lichtheimiaceae</taxon>
        <taxon>Phascolomyces</taxon>
    </lineage>
</organism>
<evidence type="ECO:0000313" key="2">
    <source>
        <dbReference type="EMBL" id="KAI9243197.1"/>
    </source>
</evidence>
<keyword evidence="3" id="KW-1185">Reference proteome</keyword>
<evidence type="ECO:0000256" key="1">
    <source>
        <dbReference type="SAM" id="MobiDB-lite"/>
    </source>
</evidence>